<gene>
    <name evidence="2" type="ORF">HII31_09911</name>
</gene>
<reference evidence="2" key="1">
    <citation type="submission" date="2020-04" db="EMBL/GenBank/DDBJ databases">
        <title>Draft genome resource of the tomato pathogen Pseudocercospora fuligena.</title>
        <authorList>
            <person name="Zaccaron A."/>
        </authorList>
    </citation>
    <scope>NUCLEOTIDE SEQUENCE</scope>
    <source>
        <strain evidence="2">PF001</strain>
    </source>
</reference>
<keyword evidence="3" id="KW-1185">Reference proteome</keyword>
<evidence type="ECO:0000313" key="3">
    <source>
        <dbReference type="Proteomes" id="UP000660729"/>
    </source>
</evidence>
<accession>A0A8H6RCY1</accession>
<dbReference type="Proteomes" id="UP000660729">
    <property type="component" value="Unassembled WGS sequence"/>
</dbReference>
<name>A0A8H6RCY1_9PEZI</name>
<proteinExistence type="predicted"/>
<dbReference type="AlphaFoldDB" id="A0A8H6RCY1"/>
<evidence type="ECO:0000313" key="2">
    <source>
        <dbReference type="EMBL" id="KAF7188659.1"/>
    </source>
</evidence>
<dbReference type="OrthoDB" id="3798564at2759"/>
<protein>
    <submittedName>
        <fullName evidence="2">Uncharacterized protein</fullName>
    </submittedName>
</protein>
<evidence type="ECO:0000256" key="1">
    <source>
        <dbReference type="SAM" id="Coils"/>
    </source>
</evidence>
<comment type="caution">
    <text evidence="2">The sequence shown here is derived from an EMBL/GenBank/DDBJ whole genome shotgun (WGS) entry which is preliminary data.</text>
</comment>
<feature type="coiled-coil region" evidence="1">
    <location>
        <begin position="578"/>
        <end position="639"/>
    </location>
</feature>
<dbReference type="EMBL" id="JABCIY010000205">
    <property type="protein sequence ID" value="KAF7188659.1"/>
    <property type="molecule type" value="Genomic_DNA"/>
</dbReference>
<sequence>MVYHNWLWERYAVGQCLLVLQEFSKETNIPGLRRELRKAASLDWTNDIWVDAKKTRANEAMFPFIATCLFVSSTHSTLEQEAGGICPVALLMPINWEYDSSTMYNDDGLSIIDISEPGKPRYGFMFPGENVLLDSGGYLAKYGISGANTELEKGYGNVALSAIRSTWPGRNFKSKLHRIRPEVGDPNPDLSKLSLKDRSLSKLLDVAFDSDDLDWTKEAELIAEFQPALMDRFHSNVSLANSKMGPDLLGRAFKDQTRVDLSFFQMSLAEIQRVLDIAWADSDNKGRSLIMPTLKTPSKAELKNIVEIFKPIVLNLGEAPGISLRKLFSIVSGSSINHFACSALYKRSLELIGQRGHLLPNIPPTQFPNNVDGGFPVTQMIYLRHCSPQGSRETPRSADGSIDWAKLIPANDFWNLEDYIHDTRPIVLPLRDSLISPERAQNLLMVLAWMSTQRLHRNAREILAAEMQGLAKQFAELDLDGVLPTQPIPAEMYEEYRRFNWLDHEHTPKALKLEKGQWTFLATAEADPEREYGRPAIIRRLHYAFVTLAENNEIQSFNATGFFENTIINDSARLHDALEHWRDNAEGLFEALQNMTEDLELEICSSEEVESAFQYLDAYNDKIDAYEEANQQRLEEERQWRRDFRANGQLPIRL</sequence>
<keyword evidence="1" id="KW-0175">Coiled coil</keyword>
<organism evidence="2 3">
    <name type="scientific">Pseudocercospora fuligena</name>
    <dbReference type="NCBI Taxonomy" id="685502"/>
    <lineage>
        <taxon>Eukaryota</taxon>
        <taxon>Fungi</taxon>
        <taxon>Dikarya</taxon>
        <taxon>Ascomycota</taxon>
        <taxon>Pezizomycotina</taxon>
        <taxon>Dothideomycetes</taxon>
        <taxon>Dothideomycetidae</taxon>
        <taxon>Mycosphaerellales</taxon>
        <taxon>Mycosphaerellaceae</taxon>
        <taxon>Pseudocercospora</taxon>
    </lineage>
</organism>